<feature type="chain" id="PRO_5039169765" description="P/Homo B domain-containing protein" evidence="8">
    <location>
        <begin position="25"/>
        <end position="680"/>
    </location>
</feature>
<dbReference type="PROSITE" id="PS51892">
    <property type="entry name" value="SUBTILASE"/>
    <property type="match status" value="1"/>
</dbReference>
<evidence type="ECO:0000256" key="4">
    <source>
        <dbReference type="ARBA" id="ARBA00022825"/>
    </source>
</evidence>
<dbReference type="InterPro" id="IPR000209">
    <property type="entry name" value="Peptidase_S8/S53_dom"/>
</dbReference>
<keyword evidence="3 5" id="KW-0378">Hydrolase</keyword>
<dbReference type="InterPro" id="IPR036852">
    <property type="entry name" value="Peptidase_S8/S53_dom_sf"/>
</dbReference>
<dbReference type="InterPro" id="IPR023827">
    <property type="entry name" value="Peptidase_S8_Asp-AS"/>
</dbReference>
<feature type="domain" description="P/Homo B" evidence="9">
    <location>
        <begin position="565"/>
        <end position="680"/>
    </location>
</feature>
<dbReference type="Pfam" id="PF00082">
    <property type="entry name" value="Peptidase_S8"/>
    <property type="match status" value="1"/>
</dbReference>
<evidence type="ECO:0000256" key="1">
    <source>
        <dbReference type="ARBA" id="ARBA00011073"/>
    </source>
</evidence>
<proteinExistence type="inferred from homology"/>
<feature type="signal peptide" evidence="8">
    <location>
        <begin position="1"/>
        <end position="24"/>
    </location>
</feature>
<feature type="region of interest" description="Disordered" evidence="7">
    <location>
        <begin position="179"/>
        <end position="199"/>
    </location>
</feature>
<accession>A0A8J3RLG0</accession>
<evidence type="ECO:0000256" key="7">
    <source>
        <dbReference type="SAM" id="MobiDB-lite"/>
    </source>
</evidence>
<gene>
    <name evidence="10" type="ORF">Plo01_35130</name>
</gene>
<keyword evidence="2 5" id="KW-0645">Protease</keyword>
<protein>
    <recommendedName>
        <fullName evidence="9">P/Homo B domain-containing protein</fullName>
    </recommendedName>
</protein>
<feature type="active site" description="Charge relay system" evidence="5">
    <location>
        <position position="148"/>
    </location>
</feature>
<dbReference type="PROSITE" id="PS00138">
    <property type="entry name" value="SUBTILASE_SER"/>
    <property type="match status" value="1"/>
</dbReference>
<feature type="active site" description="Charge relay system" evidence="5">
    <location>
        <position position="210"/>
    </location>
</feature>
<reference evidence="10 11" key="1">
    <citation type="submission" date="2021-01" db="EMBL/GenBank/DDBJ databases">
        <title>Whole genome shotgun sequence of Planobispora longispora NBRC 13918.</title>
        <authorList>
            <person name="Komaki H."/>
            <person name="Tamura T."/>
        </authorList>
    </citation>
    <scope>NUCLEOTIDE SEQUENCE [LARGE SCALE GENOMIC DNA]</scope>
    <source>
        <strain evidence="10 11">NBRC 13918</strain>
    </source>
</reference>
<dbReference type="InterPro" id="IPR002884">
    <property type="entry name" value="P_dom"/>
</dbReference>
<evidence type="ECO:0000256" key="2">
    <source>
        <dbReference type="ARBA" id="ARBA00022670"/>
    </source>
</evidence>
<dbReference type="InterPro" id="IPR023828">
    <property type="entry name" value="Peptidase_S8_Ser-AS"/>
</dbReference>
<keyword evidence="11" id="KW-1185">Reference proteome</keyword>
<dbReference type="InterPro" id="IPR008979">
    <property type="entry name" value="Galactose-bd-like_sf"/>
</dbReference>
<dbReference type="Gene3D" id="3.40.50.200">
    <property type="entry name" value="Peptidase S8/S53 domain"/>
    <property type="match status" value="1"/>
</dbReference>
<dbReference type="PROSITE" id="PS00137">
    <property type="entry name" value="SUBTILASE_HIS"/>
    <property type="match status" value="1"/>
</dbReference>
<evidence type="ECO:0000313" key="11">
    <source>
        <dbReference type="Proteomes" id="UP000616724"/>
    </source>
</evidence>
<dbReference type="GO" id="GO:0004252">
    <property type="term" value="F:serine-type endopeptidase activity"/>
    <property type="evidence" value="ECO:0007669"/>
    <property type="project" value="UniProtKB-UniRule"/>
</dbReference>
<dbReference type="Proteomes" id="UP000616724">
    <property type="component" value="Unassembled WGS sequence"/>
</dbReference>
<evidence type="ECO:0000256" key="5">
    <source>
        <dbReference type="PROSITE-ProRule" id="PRU01240"/>
    </source>
</evidence>
<dbReference type="InterPro" id="IPR050131">
    <property type="entry name" value="Peptidase_S8_subtilisin-like"/>
</dbReference>
<dbReference type="EMBL" id="BOOH01000023">
    <property type="protein sequence ID" value="GIH77084.1"/>
    <property type="molecule type" value="Genomic_DNA"/>
</dbReference>
<dbReference type="PANTHER" id="PTHR43806">
    <property type="entry name" value="PEPTIDASE S8"/>
    <property type="match status" value="1"/>
</dbReference>
<comment type="similarity">
    <text evidence="1 5 6">Belongs to the peptidase S8 family.</text>
</comment>
<dbReference type="GO" id="GO:0006508">
    <property type="term" value="P:proteolysis"/>
    <property type="evidence" value="ECO:0007669"/>
    <property type="project" value="UniProtKB-KW"/>
</dbReference>
<feature type="active site" description="Charge relay system" evidence="5">
    <location>
        <position position="390"/>
    </location>
</feature>
<dbReference type="PROSITE" id="PS00136">
    <property type="entry name" value="SUBTILASE_ASP"/>
    <property type="match status" value="1"/>
</dbReference>
<dbReference type="AlphaFoldDB" id="A0A8J3RLG0"/>
<evidence type="ECO:0000313" key="10">
    <source>
        <dbReference type="EMBL" id="GIH77084.1"/>
    </source>
</evidence>
<dbReference type="InterPro" id="IPR022398">
    <property type="entry name" value="Peptidase_S8_His-AS"/>
</dbReference>
<evidence type="ECO:0000259" key="9">
    <source>
        <dbReference type="PROSITE" id="PS51829"/>
    </source>
</evidence>
<dbReference type="PROSITE" id="PS51829">
    <property type="entry name" value="P_HOMO_B"/>
    <property type="match status" value="2"/>
</dbReference>
<organism evidence="10 11">
    <name type="scientific">Planobispora longispora</name>
    <dbReference type="NCBI Taxonomy" id="28887"/>
    <lineage>
        <taxon>Bacteria</taxon>
        <taxon>Bacillati</taxon>
        <taxon>Actinomycetota</taxon>
        <taxon>Actinomycetes</taxon>
        <taxon>Streptosporangiales</taxon>
        <taxon>Streptosporangiaceae</taxon>
        <taxon>Planobispora</taxon>
    </lineage>
</organism>
<dbReference type="PRINTS" id="PR00723">
    <property type="entry name" value="SUBTILISIN"/>
</dbReference>
<comment type="caution">
    <text evidence="10">The sequence shown here is derived from an EMBL/GenBank/DDBJ whole genome shotgun (WGS) entry which is preliminary data.</text>
</comment>
<dbReference type="Gene3D" id="2.60.120.260">
    <property type="entry name" value="Galactose-binding domain-like"/>
    <property type="match status" value="2"/>
</dbReference>
<keyword evidence="4 5" id="KW-0720">Serine protease</keyword>
<evidence type="ECO:0000256" key="6">
    <source>
        <dbReference type="RuleBase" id="RU003355"/>
    </source>
</evidence>
<sequence length="680" mass="69687">MKKLIISCVVVTLAVTGITPIASAPVNAASASTNERTLPAPPQVDPELRKRVAGGGKVRVNVVTETRKDMPDAASSGQVLQRLSRLPVVTLRVDEAALERLAGLPGVVSVTEDRPVPPVLTESVSLIGGDRLREAGMTGVGSVVAVLDTGVAVNHPFLRGRVVAEACFSPSDPDYFASSLCPNGADQQEGPGSANAESGPCADAALDCDHGTHVAGIVAGNGQDLAGAPAAGVAPAAEIAAIQVFSKFESEDFCGPGVASCVLSFTSAQLAGLDKVLQLKEAGTPVVAANLSLGGGRYTAPCDGDPRKQAIDDLLAAGVATVVAAGNDGFGDAVNAPACVSSAVTVGSTTGQDEVSGFSNRGPLLDVFAPGTAIVSSVPGGGWAPLSGTSMAAPHVAGAFAVLRQAFPGKTVAELETAMKTTGKAIAYTGATTPRLQLDDAALGAGPGPEPTPPATFGNWTSYDIPDPGTAESSVQVDGVPGNASATLRVYVDVHHAWRGDLKIDLIAPGGRAYPLRVVNAQDGGDVIHETYQVNASSSVAAGVWKLRVQDVKGGNKGYIFGWSLMFSQFDNRTSYDIPDRGTVESPTVVDGISGNAPAVVMVYVDIHHTWRGDLKIDLIGPDGKVYPLRVPAPKDGEDIIHETYRVSTSASPANGTWRLRVEDVAAGDTGAIYGWMLAL</sequence>
<dbReference type="SUPFAM" id="SSF49785">
    <property type="entry name" value="Galactose-binding domain-like"/>
    <property type="match status" value="2"/>
</dbReference>
<feature type="domain" description="P/Homo B" evidence="9">
    <location>
        <begin position="445"/>
        <end position="564"/>
    </location>
</feature>
<dbReference type="InterPro" id="IPR015500">
    <property type="entry name" value="Peptidase_S8_subtilisin-rel"/>
</dbReference>
<evidence type="ECO:0000256" key="8">
    <source>
        <dbReference type="SAM" id="SignalP"/>
    </source>
</evidence>
<dbReference type="Pfam" id="PF01483">
    <property type="entry name" value="P_proprotein"/>
    <property type="match status" value="2"/>
</dbReference>
<keyword evidence="8" id="KW-0732">Signal</keyword>
<dbReference type="SUPFAM" id="SSF52743">
    <property type="entry name" value="Subtilisin-like"/>
    <property type="match status" value="1"/>
</dbReference>
<evidence type="ECO:0000256" key="3">
    <source>
        <dbReference type="ARBA" id="ARBA00022801"/>
    </source>
</evidence>
<name>A0A8J3RLG0_9ACTN</name>
<dbReference type="PANTHER" id="PTHR43806:SF11">
    <property type="entry name" value="CEREVISIN-RELATED"/>
    <property type="match status" value="1"/>
</dbReference>